<protein>
    <submittedName>
        <fullName evidence="2">Uncharacterized protein</fullName>
    </submittedName>
</protein>
<feature type="chain" id="PRO_5046146723" evidence="1">
    <location>
        <begin position="16"/>
        <end position="349"/>
    </location>
</feature>
<evidence type="ECO:0000313" key="3">
    <source>
        <dbReference type="Proteomes" id="UP001322138"/>
    </source>
</evidence>
<keyword evidence="1" id="KW-0732">Signal</keyword>
<sequence>MKTAVLFLSVGLASAQVLNNSTGVFSNSTSSFASPNVDINNLNLGGQVDLNSLDVNGLNLGNIDLGNQDEIVGAILAMLSGFCLDGQFNRNNILGFGFNNDVDLFFQLAQLQQFQQLGFLNLGGVQNLFSKGKVLGGFNLGPHTFFPQNKVKLLLTMSSGLFKREIADARKTMKRTVLRRGRYAKRQSCAQGAESGATGSGVGGQEEAAFTIATAENPPLETATATAAADFTIATADPGVDDLVESVASADFEAVFSIATANPDVVVGAANDIYASSAGVATATPAVDSASAVVQAFAPITAEAVATPASVAVPAAAETAIPAVAVEEVEEAGEVDVEDAVNNLSDLTR</sequence>
<name>A0ABR0FB39_9PEZI</name>
<dbReference type="EMBL" id="JAFFGZ010000008">
    <property type="protein sequence ID" value="KAK4640329.1"/>
    <property type="molecule type" value="Genomic_DNA"/>
</dbReference>
<evidence type="ECO:0000256" key="1">
    <source>
        <dbReference type="SAM" id="SignalP"/>
    </source>
</evidence>
<gene>
    <name evidence="2" type="ORF">QC761_606050</name>
</gene>
<dbReference type="Proteomes" id="UP001322138">
    <property type="component" value="Unassembled WGS sequence"/>
</dbReference>
<keyword evidence="3" id="KW-1185">Reference proteome</keyword>
<dbReference type="GeneID" id="87900534"/>
<accession>A0ABR0FB39</accession>
<proteinExistence type="predicted"/>
<reference evidence="2 3" key="1">
    <citation type="journal article" date="2023" name="bioRxiv">
        <title>High-quality genome assemblies of four members of thePodospora anserinaspecies complex.</title>
        <authorList>
            <person name="Ament-Velasquez S.L."/>
            <person name="Vogan A.A."/>
            <person name="Wallerman O."/>
            <person name="Hartmann F."/>
            <person name="Gautier V."/>
            <person name="Silar P."/>
            <person name="Giraud T."/>
            <person name="Johannesson H."/>
        </authorList>
    </citation>
    <scope>NUCLEOTIDE SEQUENCE [LARGE SCALE GENOMIC DNA]</scope>
    <source>
        <strain evidence="2 3">CBS 112042</strain>
    </source>
</reference>
<feature type="signal peptide" evidence="1">
    <location>
        <begin position="1"/>
        <end position="15"/>
    </location>
</feature>
<dbReference type="RefSeq" id="XP_062729305.1">
    <property type="nucleotide sequence ID" value="XM_062881052.1"/>
</dbReference>
<evidence type="ECO:0000313" key="2">
    <source>
        <dbReference type="EMBL" id="KAK4640329.1"/>
    </source>
</evidence>
<organism evidence="2 3">
    <name type="scientific">Podospora bellae-mahoneyi</name>
    <dbReference type="NCBI Taxonomy" id="2093777"/>
    <lineage>
        <taxon>Eukaryota</taxon>
        <taxon>Fungi</taxon>
        <taxon>Dikarya</taxon>
        <taxon>Ascomycota</taxon>
        <taxon>Pezizomycotina</taxon>
        <taxon>Sordariomycetes</taxon>
        <taxon>Sordariomycetidae</taxon>
        <taxon>Sordariales</taxon>
        <taxon>Podosporaceae</taxon>
        <taxon>Podospora</taxon>
    </lineage>
</organism>
<comment type="caution">
    <text evidence="2">The sequence shown here is derived from an EMBL/GenBank/DDBJ whole genome shotgun (WGS) entry which is preliminary data.</text>
</comment>